<protein>
    <submittedName>
        <fullName evidence="1">Uncharacterized protein</fullName>
    </submittedName>
</protein>
<name>A0A246J329_9BURK</name>
<reference evidence="1 2" key="1">
    <citation type="journal article" date="2008" name="Int. J. Syst. Evol. Microbiol.">
        <title>Description of Roseateles aquatilis sp. nov. and Roseateles terrae sp. nov., in the class Betaproteobacteria, and emended description of the genus Roseateles.</title>
        <authorList>
            <person name="Gomila M."/>
            <person name="Bowien B."/>
            <person name="Falsen E."/>
            <person name="Moore E.R."/>
            <person name="Lalucat J."/>
        </authorList>
    </citation>
    <scope>NUCLEOTIDE SEQUENCE [LARGE SCALE GENOMIC DNA]</scope>
    <source>
        <strain evidence="1 2">CCUG 48205</strain>
    </source>
</reference>
<comment type="caution">
    <text evidence="1">The sequence shown here is derived from an EMBL/GenBank/DDBJ whole genome shotgun (WGS) entry which is preliminary data.</text>
</comment>
<sequence>MIQAITATMALTASMYTPMVNAGVHCTEKIRSAILHENGEVYFETDNTCNGAWCQVAWGTSERKKNALAMLLSAKLAERPVTFYWPTLNACSEKNVVYASPGYMVLY</sequence>
<evidence type="ECO:0000313" key="1">
    <source>
        <dbReference type="EMBL" id="OWQ87007.1"/>
    </source>
</evidence>
<evidence type="ECO:0000313" key="2">
    <source>
        <dbReference type="Proteomes" id="UP000197468"/>
    </source>
</evidence>
<gene>
    <name evidence="1" type="ORF">CDN99_20145</name>
</gene>
<keyword evidence="2" id="KW-1185">Reference proteome</keyword>
<organism evidence="1 2">
    <name type="scientific">Roseateles aquatilis</name>
    <dbReference type="NCBI Taxonomy" id="431061"/>
    <lineage>
        <taxon>Bacteria</taxon>
        <taxon>Pseudomonadati</taxon>
        <taxon>Pseudomonadota</taxon>
        <taxon>Betaproteobacteria</taxon>
        <taxon>Burkholderiales</taxon>
        <taxon>Sphaerotilaceae</taxon>
        <taxon>Roseateles</taxon>
    </lineage>
</organism>
<proteinExistence type="predicted"/>
<dbReference type="EMBL" id="NIOF01000010">
    <property type="protein sequence ID" value="OWQ87007.1"/>
    <property type="molecule type" value="Genomic_DNA"/>
</dbReference>
<accession>A0A246J329</accession>
<dbReference type="Proteomes" id="UP000197468">
    <property type="component" value="Unassembled WGS sequence"/>
</dbReference>
<dbReference type="AlphaFoldDB" id="A0A246J329"/>